<dbReference type="InterPro" id="IPR047134">
    <property type="entry name" value="RNF4"/>
</dbReference>
<dbReference type="SMART" id="SM00184">
    <property type="entry name" value="RING"/>
    <property type="match status" value="1"/>
</dbReference>
<gene>
    <name evidence="7" type="ORF">SPBR_06935</name>
</gene>
<evidence type="ECO:0000256" key="2">
    <source>
        <dbReference type="ARBA" id="ARBA00022771"/>
    </source>
</evidence>
<dbReference type="Pfam" id="PF13920">
    <property type="entry name" value="zf-C3HC4_3"/>
    <property type="match status" value="1"/>
</dbReference>
<feature type="compositionally biased region" description="Polar residues" evidence="5">
    <location>
        <begin position="183"/>
        <end position="193"/>
    </location>
</feature>
<dbReference type="PANTHER" id="PTHR23041">
    <property type="entry name" value="RING FINGER DOMAIN-CONTAINING"/>
    <property type="match status" value="1"/>
</dbReference>
<feature type="domain" description="RING-type" evidence="6">
    <location>
        <begin position="364"/>
        <end position="404"/>
    </location>
</feature>
<feature type="region of interest" description="Disordered" evidence="5">
    <location>
        <begin position="69"/>
        <end position="288"/>
    </location>
</feature>
<feature type="compositionally biased region" description="Acidic residues" evidence="5">
    <location>
        <begin position="104"/>
        <end position="113"/>
    </location>
</feature>
<dbReference type="EMBL" id="AWTV01000009">
    <property type="protein sequence ID" value="KIH88288.1"/>
    <property type="molecule type" value="Genomic_DNA"/>
</dbReference>
<evidence type="ECO:0000313" key="8">
    <source>
        <dbReference type="Proteomes" id="UP000031575"/>
    </source>
</evidence>
<evidence type="ECO:0000259" key="6">
    <source>
        <dbReference type="PROSITE" id="PS50089"/>
    </source>
</evidence>
<keyword evidence="3" id="KW-0862">Zinc</keyword>
<keyword evidence="1" id="KW-0479">Metal-binding</keyword>
<feature type="compositionally biased region" description="Low complexity" evidence="5">
    <location>
        <begin position="200"/>
        <end position="216"/>
    </location>
</feature>
<dbReference type="RefSeq" id="XP_040616298.1">
    <property type="nucleotide sequence ID" value="XM_040765191.1"/>
</dbReference>
<evidence type="ECO:0000256" key="1">
    <source>
        <dbReference type="ARBA" id="ARBA00022723"/>
    </source>
</evidence>
<dbReference type="PROSITE" id="PS00518">
    <property type="entry name" value="ZF_RING_1"/>
    <property type="match status" value="1"/>
</dbReference>
<proteinExistence type="predicted"/>
<dbReference type="OrthoDB" id="6270329at2759"/>
<evidence type="ECO:0000256" key="4">
    <source>
        <dbReference type="PROSITE-ProRule" id="PRU00175"/>
    </source>
</evidence>
<accession>A0A0C2FB47</accession>
<keyword evidence="8" id="KW-1185">Reference proteome</keyword>
<dbReference type="Proteomes" id="UP000031575">
    <property type="component" value="Unassembled WGS sequence"/>
</dbReference>
<dbReference type="AlphaFoldDB" id="A0A0C2FB47"/>
<organism evidence="7 8">
    <name type="scientific">Sporothrix brasiliensis 5110</name>
    <dbReference type="NCBI Taxonomy" id="1398154"/>
    <lineage>
        <taxon>Eukaryota</taxon>
        <taxon>Fungi</taxon>
        <taxon>Dikarya</taxon>
        <taxon>Ascomycota</taxon>
        <taxon>Pezizomycotina</taxon>
        <taxon>Sordariomycetes</taxon>
        <taxon>Sordariomycetidae</taxon>
        <taxon>Ophiostomatales</taxon>
        <taxon>Ophiostomataceae</taxon>
        <taxon>Sporothrix</taxon>
    </lineage>
</organism>
<dbReference type="InterPro" id="IPR017907">
    <property type="entry name" value="Znf_RING_CS"/>
</dbReference>
<dbReference type="SUPFAM" id="SSF57850">
    <property type="entry name" value="RING/U-box"/>
    <property type="match status" value="1"/>
</dbReference>
<feature type="compositionally biased region" description="Low complexity" evidence="5">
    <location>
        <begin position="244"/>
        <end position="281"/>
    </location>
</feature>
<dbReference type="HOGENOM" id="CLU_639639_0_0_1"/>
<feature type="compositionally biased region" description="Polar residues" evidence="5">
    <location>
        <begin position="121"/>
        <end position="134"/>
    </location>
</feature>
<protein>
    <recommendedName>
        <fullName evidence="6">RING-type domain-containing protein</fullName>
    </recommendedName>
</protein>
<comment type="caution">
    <text evidence="7">The sequence shown here is derived from an EMBL/GenBank/DDBJ whole genome shotgun (WGS) entry which is preliminary data.</text>
</comment>
<dbReference type="InterPro" id="IPR013083">
    <property type="entry name" value="Znf_RING/FYVE/PHD"/>
</dbReference>
<evidence type="ECO:0000256" key="3">
    <source>
        <dbReference type="ARBA" id="ARBA00022833"/>
    </source>
</evidence>
<evidence type="ECO:0000256" key="5">
    <source>
        <dbReference type="SAM" id="MobiDB-lite"/>
    </source>
</evidence>
<reference evidence="7 8" key="1">
    <citation type="journal article" date="2014" name="BMC Genomics">
        <title>Comparative genomics of the major fungal agents of human and animal Sporotrichosis: Sporothrix schenckii and Sporothrix brasiliensis.</title>
        <authorList>
            <person name="Teixeira M.M."/>
            <person name="de Almeida L.G."/>
            <person name="Kubitschek-Barreira P."/>
            <person name="Alves F.L."/>
            <person name="Kioshima E.S."/>
            <person name="Abadio A.K."/>
            <person name="Fernandes L."/>
            <person name="Derengowski L.S."/>
            <person name="Ferreira K.S."/>
            <person name="Souza R.C."/>
            <person name="Ruiz J.C."/>
            <person name="de Andrade N.C."/>
            <person name="Paes H.C."/>
            <person name="Nicola A.M."/>
            <person name="Albuquerque P."/>
            <person name="Gerber A.L."/>
            <person name="Martins V.P."/>
            <person name="Peconick L.D."/>
            <person name="Neto A.V."/>
            <person name="Chaucanez C.B."/>
            <person name="Silva P.A."/>
            <person name="Cunha O.L."/>
            <person name="de Oliveira F.F."/>
            <person name="dos Santos T.C."/>
            <person name="Barros A.L."/>
            <person name="Soares M.A."/>
            <person name="de Oliveira L.M."/>
            <person name="Marini M.M."/>
            <person name="Villalobos-Duno H."/>
            <person name="Cunha M.M."/>
            <person name="de Hoog S."/>
            <person name="da Silveira J.F."/>
            <person name="Henrissat B."/>
            <person name="Nino-Vega G.A."/>
            <person name="Cisalpino P.S."/>
            <person name="Mora-Montes H.M."/>
            <person name="Almeida S.R."/>
            <person name="Stajich J.E."/>
            <person name="Lopes-Bezerra L.M."/>
            <person name="Vasconcelos A.T."/>
            <person name="Felipe M.S."/>
        </authorList>
    </citation>
    <scope>NUCLEOTIDE SEQUENCE [LARGE SCALE GENOMIC DNA]</scope>
    <source>
        <strain evidence="7 8">5110</strain>
    </source>
</reference>
<name>A0A0C2FB47_9PEZI</name>
<dbReference type="GO" id="GO:0008270">
    <property type="term" value="F:zinc ion binding"/>
    <property type="evidence" value="ECO:0007669"/>
    <property type="project" value="UniProtKB-KW"/>
</dbReference>
<keyword evidence="2 4" id="KW-0863">Zinc-finger</keyword>
<dbReference type="VEuPathDB" id="FungiDB:SPBR_06935"/>
<dbReference type="GeneID" id="63680112"/>
<sequence length="436" mass="46715">MARRVLAADSTEDIFALDRSRSIDEDTVPTNDQSDDLLPVDDSVNSDYFSDFFDVDRVANIETGNAYSNEVLGDEDDDEDILSRHPPARRQPSFNHADSAIHIEDDDDDDDDDLHLLGQGDFSSPSILNDTPLQGTPLRVSERINLSPDDDTMPQTRSRAASQSVAVAAPFPLPLPGDPIVPSTATPTPSWSRTRAGFNALPSPTAAAATLSAPRSSAKRRRSNDPGVGSSSTALPPIATILASVGNSSGSANGDSQASSSSSSSSSTGNNNITGQSSRPRISPKRPRVNEPIILDDDLFGSDDDNDGGVEMVNLVDVDRPQTVGVKDEIVEATEGQETGGAAGRLGEAQPEKKNLVKLSGLQCVICMDDMTDMTVTHCGHLFCGECLFSSLHSTEQRICPICRAKIEMRAPHMSTAKLARTYYPLQLKLRPRKPA</sequence>
<feature type="compositionally biased region" description="Low complexity" evidence="5">
    <location>
        <begin position="157"/>
        <end position="170"/>
    </location>
</feature>
<dbReference type="Gene3D" id="3.30.40.10">
    <property type="entry name" value="Zinc/RING finger domain, C3HC4 (zinc finger)"/>
    <property type="match status" value="1"/>
</dbReference>
<evidence type="ECO:0000313" key="7">
    <source>
        <dbReference type="EMBL" id="KIH88288.1"/>
    </source>
</evidence>
<dbReference type="PANTHER" id="PTHR23041:SF78">
    <property type="entry name" value="E3 UBIQUITIN-PROTEIN LIGASE RNF4"/>
    <property type="match status" value="1"/>
</dbReference>
<dbReference type="PROSITE" id="PS50089">
    <property type="entry name" value="ZF_RING_2"/>
    <property type="match status" value="1"/>
</dbReference>
<dbReference type="InterPro" id="IPR001841">
    <property type="entry name" value="Znf_RING"/>
</dbReference>
<feature type="region of interest" description="Disordered" evidence="5">
    <location>
        <begin position="20"/>
        <end position="40"/>
    </location>
</feature>